<organism evidence="3 4">
    <name type="scientific">Salicibibacter cibi</name>
    <dbReference type="NCBI Taxonomy" id="2743001"/>
    <lineage>
        <taxon>Bacteria</taxon>
        <taxon>Bacillati</taxon>
        <taxon>Bacillota</taxon>
        <taxon>Bacilli</taxon>
        <taxon>Bacillales</taxon>
        <taxon>Bacillaceae</taxon>
        <taxon>Salicibibacter</taxon>
    </lineage>
</organism>
<feature type="domain" description="DUF1468" evidence="2">
    <location>
        <begin position="9"/>
        <end position="153"/>
    </location>
</feature>
<keyword evidence="1" id="KW-1133">Transmembrane helix</keyword>
<protein>
    <submittedName>
        <fullName evidence="3">Tripartite tricarboxylate transporter TctB family protein</fullName>
    </submittedName>
</protein>
<proteinExistence type="predicted"/>
<evidence type="ECO:0000256" key="1">
    <source>
        <dbReference type="SAM" id="Phobius"/>
    </source>
</evidence>
<dbReference type="Pfam" id="PF07331">
    <property type="entry name" value="TctB"/>
    <property type="match status" value="1"/>
</dbReference>
<sequence>MIKLKLSIVFCIILFLIFASVTWISLDFSPTAMYFPLVVGVAGTLFSAINILSQVRTLFHYKRQGATPNDQENGNEYEIPMTHKFKVAAINFLWVASFFLLIFILGFKIAAAGFITAFLKKRTDFNWLAIIVSVVLIVGLLIIFENVMALEFPKGILHVPL</sequence>
<accession>A0A7T6ZBI7</accession>
<feature type="transmembrane region" description="Helical" evidence="1">
    <location>
        <begin position="125"/>
        <end position="144"/>
    </location>
</feature>
<dbReference type="Proteomes" id="UP000595349">
    <property type="component" value="Chromosome"/>
</dbReference>
<keyword evidence="4" id="KW-1185">Reference proteome</keyword>
<feature type="transmembrane region" description="Helical" evidence="1">
    <location>
        <begin position="92"/>
        <end position="119"/>
    </location>
</feature>
<dbReference type="AlphaFoldDB" id="A0A7T6ZBI7"/>
<keyword evidence="1" id="KW-0472">Membrane</keyword>
<dbReference type="EMBL" id="CP054706">
    <property type="protein sequence ID" value="QQK80413.1"/>
    <property type="molecule type" value="Genomic_DNA"/>
</dbReference>
<dbReference type="InterPro" id="IPR009936">
    <property type="entry name" value="DUF1468"/>
</dbReference>
<dbReference type="RefSeq" id="WP_200084786.1">
    <property type="nucleotide sequence ID" value="NZ_CP054706.1"/>
</dbReference>
<reference evidence="3 4" key="1">
    <citation type="submission" date="2020-06" db="EMBL/GenBank/DDBJ databases">
        <title>Genomic analysis of Salicibibacter sp. NKC21-4.</title>
        <authorList>
            <person name="Oh Y.J."/>
        </authorList>
    </citation>
    <scope>NUCLEOTIDE SEQUENCE [LARGE SCALE GENOMIC DNA]</scope>
    <source>
        <strain evidence="3 4">NKC21-4</strain>
    </source>
</reference>
<evidence type="ECO:0000313" key="3">
    <source>
        <dbReference type="EMBL" id="QQK80413.1"/>
    </source>
</evidence>
<feature type="transmembrane region" description="Helical" evidence="1">
    <location>
        <begin position="32"/>
        <end position="53"/>
    </location>
</feature>
<dbReference type="KEGG" id="scib:HUG20_11260"/>
<evidence type="ECO:0000313" key="4">
    <source>
        <dbReference type="Proteomes" id="UP000595349"/>
    </source>
</evidence>
<gene>
    <name evidence="3" type="ORF">HUG20_11260</name>
</gene>
<name>A0A7T6ZBI7_9BACI</name>
<evidence type="ECO:0000259" key="2">
    <source>
        <dbReference type="Pfam" id="PF07331"/>
    </source>
</evidence>
<keyword evidence="1" id="KW-0812">Transmembrane</keyword>
<feature type="transmembrane region" description="Helical" evidence="1">
    <location>
        <begin position="7"/>
        <end position="26"/>
    </location>
</feature>